<name>A0A1G2NXZ5_9BACT</name>
<accession>A0A1G2NXZ5</accession>
<evidence type="ECO:0000256" key="1">
    <source>
        <dbReference type="SAM" id="MobiDB-lite"/>
    </source>
</evidence>
<gene>
    <name evidence="2" type="ORF">A3H68_01095</name>
</gene>
<organism evidence="2 3">
    <name type="scientific">Candidatus Taylorbacteria bacterium RIFCSPLOWO2_02_FULL_46_40</name>
    <dbReference type="NCBI Taxonomy" id="1802329"/>
    <lineage>
        <taxon>Bacteria</taxon>
        <taxon>Candidatus Tayloriibacteriota</taxon>
    </lineage>
</organism>
<feature type="compositionally biased region" description="Basic and acidic residues" evidence="1">
    <location>
        <begin position="292"/>
        <end position="308"/>
    </location>
</feature>
<comment type="caution">
    <text evidence="2">The sequence shown here is derived from an EMBL/GenBank/DDBJ whole genome shotgun (WGS) entry which is preliminary data.</text>
</comment>
<evidence type="ECO:0000313" key="2">
    <source>
        <dbReference type="EMBL" id="OHA40940.1"/>
    </source>
</evidence>
<feature type="region of interest" description="Disordered" evidence="1">
    <location>
        <begin position="248"/>
        <end position="308"/>
    </location>
</feature>
<feature type="region of interest" description="Disordered" evidence="1">
    <location>
        <begin position="114"/>
        <end position="201"/>
    </location>
</feature>
<evidence type="ECO:0000313" key="3">
    <source>
        <dbReference type="Proteomes" id="UP000176429"/>
    </source>
</evidence>
<dbReference type="AlphaFoldDB" id="A0A1G2NXZ5"/>
<proteinExistence type="predicted"/>
<dbReference type="Proteomes" id="UP000176429">
    <property type="component" value="Unassembled WGS sequence"/>
</dbReference>
<dbReference type="EMBL" id="MHSH01000043">
    <property type="protein sequence ID" value="OHA40940.1"/>
    <property type="molecule type" value="Genomic_DNA"/>
</dbReference>
<protein>
    <submittedName>
        <fullName evidence="2">Uncharacterized protein</fullName>
    </submittedName>
</protein>
<feature type="compositionally biased region" description="Basic and acidic residues" evidence="1">
    <location>
        <begin position="121"/>
        <end position="130"/>
    </location>
</feature>
<feature type="compositionally biased region" description="Low complexity" evidence="1">
    <location>
        <begin position="180"/>
        <end position="192"/>
    </location>
</feature>
<sequence length="308" mass="33739">MNEDLKKELIEGYRNLPKALKTALSSSSYLAEIKRISLAHNLSGEQEKKLFNETTLVMIGIARTIEFIKNIEVELGVEIEEAAKIARDINASIFLPVKQDLRDMENRIFPEIKTEPNIPPKKIEPPKDKGVSGNIPEIKKGWDGTNVALPQTGPNPAEPRSFARTDLPTPPKPPTRPGISTTPASAPTAKKPAYGKDGGESVLTNASFQKYAESNAVGAPTGIEYIPAESDGNDPSVLESRETLLREIENPTANSKSLIEEKMSATVGKQPIVSRIEEPSESKNYPYTKPGSSDERPLKPDPYREPAE</sequence>
<reference evidence="2 3" key="1">
    <citation type="journal article" date="2016" name="Nat. Commun.">
        <title>Thousands of microbial genomes shed light on interconnected biogeochemical processes in an aquifer system.</title>
        <authorList>
            <person name="Anantharaman K."/>
            <person name="Brown C.T."/>
            <person name="Hug L.A."/>
            <person name="Sharon I."/>
            <person name="Castelle C.J."/>
            <person name="Probst A.J."/>
            <person name="Thomas B.C."/>
            <person name="Singh A."/>
            <person name="Wilkins M.J."/>
            <person name="Karaoz U."/>
            <person name="Brodie E.L."/>
            <person name="Williams K.H."/>
            <person name="Hubbard S.S."/>
            <person name="Banfield J.F."/>
        </authorList>
    </citation>
    <scope>NUCLEOTIDE SEQUENCE [LARGE SCALE GENOMIC DNA]</scope>
</reference>